<feature type="transmembrane region" description="Helical" evidence="1">
    <location>
        <begin position="196"/>
        <end position="214"/>
    </location>
</feature>
<evidence type="ECO:0000313" key="2">
    <source>
        <dbReference type="EMBL" id="MDT3766868.1"/>
    </source>
</evidence>
<evidence type="ECO:0000256" key="1">
    <source>
        <dbReference type="SAM" id="Phobius"/>
    </source>
</evidence>
<feature type="transmembrane region" description="Helical" evidence="1">
    <location>
        <begin position="72"/>
        <end position="93"/>
    </location>
</feature>
<keyword evidence="1" id="KW-1133">Transmembrane helix</keyword>
<accession>A0ABU3I924</accession>
<protein>
    <submittedName>
        <fullName evidence="2">DUF624 domain-containing protein</fullName>
    </submittedName>
</protein>
<dbReference type="InterPro" id="IPR006938">
    <property type="entry name" value="DUF624"/>
</dbReference>
<feature type="transmembrane region" description="Helical" evidence="1">
    <location>
        <begin position="113"/>
        <end position="133"/>
    </location>
</feature>
<organism evidence="2 3">
    <name type="scientific">Gleimia hominis</name>
    <dbReference type="NCBI Taxonomy" id="595468"/>
    <lineage>
        <taxon>Bacteria</taxon>
        <taxon>Bacillati</taxon>
        <taxon>Actinomycetota</taxon>
        <taxon>Actinomycetes</taxon>
        <taxon>Actinomycetales</taxon>
        <taxon>Actinomycetaceae</taxon>
        <taxon>Gleimia</taxon>
    </lineage>
</organism>
<name>A0ABU3I924_9ACTO</name>
<evidence type="ECO:0000313" key="3">
    <source>
        <dbReference type="Proteomes" id="UP001247542"/>
    </source>
</evidence>
<comment type="caution">
    <text evidence="2">The sequence shown here is derived from an EMBL/GenBank/DDBJ whole genome shotgun (WGS) entry which is preliminary data.</text>
</comment>
<feature type="transmembrane region" description="Helical" evidence="1">
    <location>
        <begin position="171"/>
        <end position="190"/>
    </location>
</feature>
<dbReference type="RefSeq" id="WP_313272082.1">
    <property type="nucleotide sequence ID" value="NZ_JASXSX010000001.1"/>
</dbReference>
<gene>
    <name evidence="2" type="ORF">QS713_02160</name>
</gene>
<dbReference type="Proteomes" id="UP001247542">
    <property type="component" value="Unassembled WGS sequence"/>
</dbReference>
<sequence>MPKWLSPSSSFYAVLSLAADLVVVNLLMVLCSLPVITIGATTRAANAVIADLIKGGGARPARQFLHEFTYRFGAATGGAVLCGALVVLGGYNWLLIGRASSAITRTSAMVLEVGLFAGAILVAGITLWFFALLGQLSKPVRTPSPRPTTPGFVSLLQTATIRSIRYLPRTAAAVLVWAAPIILALVIPGARGTVLFTYFVFTFAFCWFLTQLIFSPHLQNL</sequence>
<dbReference type="Pfam" id="PF04854">
    <property type="entry name" value="DUF624"/>
    <property type="match status" value="1"/>
</dbReference>
<reference evidence="2 3" key="1">
    <citation type="submission" date="2023-06" db="EMBL/GenBank/DDBJ databases">
        <title>Draft genome sequence of Gleimia hominis type strain CCUG 57540T.</title>
        <authorList>
            <person name="Salva-Serra F."/>
            <person name="Cardew S."/>
            <person name="Jensie Markopoulos S."/>
            <person name="Ohlen M."/>
            <person name="Inganas E."/>
            <person name="Svensson-Stadler L."/>
            <person name="Moore E.R.B."/>
        </authorList>
    </citation>
    <scope>NUCLEOTIDE SEQUENCE [LARGE SCALE GENOMIC DNA]</scope>
    <source>
        <strain evidence="2 3">CCUG 57540</strain>
    </source>
</reference>
<keyword evidence="1" id="KW-0812">Transmembrane</keyword>
<proteinExistence type="predicted"/>
<dbReference type="EMBL" id="JASXSX010000001">
    <property type="protein sequence ID" value="MDT3766868.1"/>
    <property type="molecule type" value="Genomic_DNA"/>
</dbReference>
<feature type="transmembrane region" description="Helical" evidence="1">
    <location>
        <begin position="12"/>
        <end position="36"/>
    </location>
</feature>
<keyword evidence="3" id="KW-1185">Reference proteome</keyword>
<keyword evidence="1" id="KW-0472">Membrane</keyword>